<accession>A0ABN9E0U0</accession>
<evidence type="ECO:0000313" key="1">
    <source>
        <dbReference type="EMBL" id="CAI9577695.1"/>
    </source>
</evidence>
<protein>
    <submittedName>
        <fullName evidence="1">Uncharacterized protein</fullName>
    </submittedName>
</protein>
<dbReference type="Proteomes" id="UP001162483">
    <property type="component" value="Unassembled WGS sequence"/>
</dbReference>
<proteinExistence type="predicted"/>
<sequence length="42" mass="4349">MCANEAVVMGTDRLHRWALIGGTDEEALVGRGGLTTHGAPGQ</sequence>
<organism evidence="1 2">
    <name type="scientific">Staurois parvus</name>
    <dbReference type="NCBI Taxonomy" id="386267"/>
    <lineage>
        <taxon>Eukaryota</taxon>
        <taxon>Metazoa</taxon>
        <taxon>Chordata</taxon>
        <taxon>Craniata</taxon>
        <taxon>Vertebrata</taxon>
        <taxon>Euteleostomi</taxon>
        <taxon>Amphibia</taxon>
        <taxon>Batrachia</taxon>
        <taxon>Anura</taxon>
        <taxon>Neobatrachia</taxon>
        <taxon>Ranoidea</taxon>
        <taxon>Ranidae</taxon>
        <taxon>Staurois</taxon>
    </lineage>
</organism>
<evidence type="ECO:0000313" key="2">
    <source>
        <dbReference type="Proteomes" id="UP001162483"/>
    </source>
</evidence>
<reference evidence="1" key="1">
    <citation type="submission" date="2023-05" db="EMBL/GenBank/DDBJ databases">
        <authorList>
            <person name="Stuckert A."/>
        </authorList>
    </citation>
    <scope>NUCLEOTIDE SEQUENCE</scope>
</reference>
<gene>
    <name evidence="1" type="ORF">SPARVUS_LOCUS8756425</name>
</gene>
<comment type="caution">
    <text evidence="1">The sequence shown here is derived from an EMBL/GenBank/DDBJ whole genome shotgun (WGS) entry which is preliminary data.</text>
</comment>
<dbReference type="EMBL" id="CATNWA010014936">
    <property type="protein sequence ID" value="CAI9577695.1"/>
    <property type="molecule type" value="Genomic_DNA"/>
</dbReference>
<keyword evidence="2" id="KW-1185">Reference proteome</keyword>
<name>A0ABN9E0U0_9NEOB</name>